<dbReference type="AlphaFoldDB" id="G7ZEN9"/>
<geneLocation type="plasmid" evidence="5 6">
    <name>AZO_p3</name>
</geneLocation>
<dbReference type="Proteomes" id="UP000005667">
    <property type="component" value="Plasmid AZO_p3"/>
</dbReference>
<dbReference type="InterPro" id="IPR019999">
    <property type="entry name" value="Anth_synth_I-like"/>
</dbReference>
<dbReference type="PANTHER" id="PTHR11236:SF50">
    <property type="entry name" value="AMINODEOXYCHORISMATE SYNTHASE COMPONENT 1"/>
    <property type="match status" value="1"/>
</dbReference>
<evidence type="ECO:0000256" key="1">
    <source>
        <dbReference type="ARBA" id="ARBA00013139"/>
    </source>
</evidence>
<accession>G7ZEN9</accession>
<dbReference type="InterPro" id="IPR005802">
    <property type="entry name" value="ADC_synth_comp_1"/>
</dbReference>
<dbReference type="Pfam" id="PF00425">
    <property type="entry name" value="Chorismate_bind"/>
    <property type="match status" value="1"/>
</dbReference>
<keyword evidence="6" id="KW-1185">Reference proteome</keyword>
<dbReference type="EMBL" id="FQ311871">
    <property type="protein sequence ID" value="CBS90276.1"/>
    <property type="molecule type" value="Genomic_DNA"/>
</dbReference>
<sequence>MSRRPIDTAMLTIPISCGDPAALFRPWSAEPWAMLLDSAAPHPQNGRFSYIVAEPFQTVESIDGRTLVDGAPVPGSPFDALERALAAYPLPSAGPVPFTGGAVGFVGYESGTALEGLRSRHGNPGGQPDMAFGLYDVVAAFDRETRSAWVIAARPEAEERARRMAARLSVPLPEQSAGPAPLHWRSELSRPDYLDRVGRVLEYIRAGDIYQANFTQRFLGDVDRSIDAYALYERLRRLSPAPFAAFLNCGPRLRLAGASPERFIRLRADRTIETRPIKGTRPRHADPAADAAAAAELSASIKDRAENLMITDLLRNDLARVSEVGSVRVPVLFGLESFASVHHLVSVVTSRLLPGLGPVDLLRAACPGGSITGAPKIRAMQIIDELEVARRGAYCGSVAWIGFDGAMDSNIVIRTLSVTQNHVIAQAGGGIVADSDPAAEHEEMLVKARAQLRAAGDPAVEGLQ</sequence>
<proteinExistence type="predicted"/>
<dbReference type="KEGG" id="ali:AZOLI_p30458"/>
<keyword evidence="2 5" id="KW-0808">Transferase</keyword>
<feature type="domain" description="Anthranilate synthase component I N-terminal" evidence="4">
    <location>
        <begin position="19"/>
        <end position="148"/>
    </location>
</feature>
<dbReference type="EC" id="2.6.1.85" evidence="1"/>
<dbReference type="GO" id="GO:0000162">
    <property type="term" value="P:L-tryptophan biosynthetic process"/>
    <property type="evidence" value="ECO:0007669"/>
    <property type="project" value="TreeGrafter"/>
</dbReference>
<dbReference type="Gene3D" id="3.60.120.10">
    <property type="entry name" value="Anthranilate synthase"/>
    <property type="match status" value="1"/>
</dbReference>
<organism evidence="5 6">
    <name type="scientific">Azospirillum lipoferum (strain 4B)</name>
    <dbReference type="NCBI Taxonomy" id="862719"/>
    <lineage>
        <taxon>Bacteria</taxon>
        <taxon>Pseudomonadati</taxon>
        <taxon>Pseudomonadota</taxon>
        <taxon>Alphaproteobacteria</taxon>
        <taxon>Rhodospirillales</taxon>
        <taxon>Azospirillaceae</taxon>
        <taxon>Azospirillum</taxon>
    </lineage>
</organism>
<keyword evidence="5" id="KW-0614">Plasmid</keyword>
<dbReference type="InterPro" id="IPR006805">
    <property type="entry name" value="Anth_synth_I_N"/>
</dbReference>
<reference evidence="6" key="1">
    <citation type="journal article" date="2011" name="PLoS Genet.">
        <title>Azospirillum genomes reveal transition of bacteria from aquatic to terrestrial environments.</title>
        <authorList>
            <person name="Wisniewski-Dye F."/>
            <person name="Borziak K."/>
            <person name="Khalsa-Moyers G."/>
            <person name="Alexandre G."/>
            <person name="Sukharnikov L.O."/>
            <person name="Wuichet K."/>
            <person name="Hurst G.B."/>
            <person name="McDonald W.H."/>
            <person name="Robertson J.S."/>
            <person name="Barbe V."/>
            <person name="Calteau A."/>
            <person name="Rouy Z."/>
            <person name="Mangenot S."/>
            <person name="Prigent-Combaret C."/>
            <person name="Normand P."/>
            <person name="Boyer M."/>
            <person name="Siguier P."/>
            <person name="Dessaux Y."/>
            <person name="Elmerich C."/>
            <person name="Condemine G."/>
            <person name="Krishnen G."/>
            <person name="Kennedy I."/>
            <person name="Paterson A.H."/>
            <person name="Gonzalez V."/>
            <person name="Mavingui P."/>
            <person name="Zhulin I.B."/>
        </authorList>
    </citation>
    <scope>NUCLEOTIDE SEQUENCE [LARGE SCALE GENOMIC DNA]</scope>
    <source>
        <strain evidence="6">4B</strain>
    </source>
</reference>
<evidence type="ECO:0000259" key="3">
    <source>
        <dbReference type="Pfam" id="PF00425"/>
    </source>
</evidence>
<evidence type="ECO:0000256" key="2">
    <source>
        <dbReference type="ARBA" id="ARBA00022679"/>
    </source>
</evidence>
<evidence type="ECO:0000313" key="5">
    <source>
        <dbReference type="EMBL" id="CBS90276.1"/>
    </source>
</evidence>
<name>G7ZEN9_AZOL4</name>
<dbReference type="GO" id="GO:0009396">
    <property type="term" value="P:folic acid-containing compound biosynthetic process"/>
    <property type="evidence" value="ECO:0007669"/>
    <property type="project" value="InterPro"/>
</dbReference>
<gene>
    <name evidence="5" type="primary">pabB2</name>
    <name evidence="5" type="ordered locus">AZOLI_p30458</name>
</gene>
<dbReference type="InterPro" id="IPR015890">
    <property type="entry name" value="Chorismate_C"/>
</dbReference>
<evidence type="ECO:0000259" key="4">
    <source>
        <dbReference type="Pfam" id="PF04715"/>
    </source>
</evidence>
<dbReference type="PRINTS" id="PR00095">
    <property type="entry name" value="ANTSNTHASEI"/>
</dbReference>
<dbReference type="InterPro" id="IPR005801">
    <property type="entry name" value="ADC_synthase"/>
</dbReference>
<dbReference type="Pfam" id="PF04715">
    <property type="entry name" value="Anth_synt_I_N"/>
    <property type="match status" value="1"/>
</dbReference>
<dbReference type="GO" id="GO:0046820">
    <property type="term" value="F:4-amino-4-deoxychorismate synthase activity"/>
    <property type="evidence" value="ECO:0007669"/>
    <property type="project" value="UniProtKB-EC"/>
</dbReference>
<dbReference type="SUPFAM" id="SSF56322">
    <property type="entry name" value="ADC synthase"/>
    <property type="match status" value="1"/>
</dbReference>
<dbReference type="HOGENOM" id="CLU_006493_7_2_5"/>
<protein>
    <recommendedName>
        <fullName evidence="1">aminodeoxychorismate synthase</fullName>
        <ecNumber evidence="1">2.6.1.85</ecNumber>
    </recommendedName>
</protein>
<feature type="domain" description="Chorismate-utilising enzyme C-terminal" evidence="3">
    <location>
        <begin position="190"/>
        <end position="447"/>
    </location>
</feature>
<dbReference type="NCBIfam" id="TIGR00553">
    <property type="entry name" value="pabB"/>
    <property type="match status" value="1"/>
</dbReference>
<dbReference type="PANTHER" id="PTHR11236">
    <property type="entry name" value="AMINOBENZOATE/ANTHRANILATE SYNTHASE"/>
    <property type="match status" value="1"/>
</dbReference>
<evidence type="ECO:0000313" key="6">
    <source>
        <dbReference type="Proteomes" id="UP000005667"/>
    </source>
</evidence>
<keyword evidence="5" id="KW-0032">Aminotransferase</keyword>